<dbReference type="EMBL" id="CM047737">
    <property type="protein sequence ID" value="KAJ0048418.1"/>
    <property type="molecule type" value="Genomic_DNA"/>
</dbReference>
<protein>
    <submittedName>
        <fullName evidence="1">Uncharacterized protein</fullName>
    </submittedName>
</protein>
<evidence type="ECO:0000313" key="1">
    <source>
        <dbReference type="EMBL" id="KAJ0048418.1"/>
    </source>
</evidence>
<proteinExistence type="predicted"/>
<dbReference type="Proteomes" id="UP001163603">
    <property type="component" value="Chromosome 2"/>
</dbReference>
<comment type="caution">
    <text evidence="1">The sequence shown here is derived from an EMBL/GenBank/DDBJ whole genome shotgun (WGS) entry which is preliminary data.</text>
</comment>
<sequence length="298" mass="33588">MAVKKLLTSPFVGITALVALIALITRFSSIKFKPQQRLFSVEELALYNGTDDSRPILLGILGSVFDVTKGKSHYGVGGGYHHFAGRFVRCFPCICFRKLYRCKWSIVIFILYRVVCDDENKNRMKRLGFVYSNPCRLEKPRDGLTDSLNGLSSTEVKSIVDWRDFYFRSYASDVNVHSSLTPVVRFAGKLVGRYYDSQGNPTKYLKGAEAKAKRGAQLLEKQKAEEAKQPGCNSRWSQDEGGEVWCESGVPRLVQRPIEIALTGKMSKRCACFEVDQLDQPGLEVYEGCDYLAKTCRV</sequence>
<keyword evidence="2" id="KW-1185">Reference proteome</keyword>
<organism evidence="1 2">
    <name type="scientific">Pistacia integerrima</name>
    <dbReference type="NCBI Taxonomy" id="434235"/>
    <lineage>
        <taxon>Eukaryota</taxon>
        <taxon>Viridiplantae</taxon>
        <taxon>Streptophyta</taxon>
        <taxon>Embryophyta</taxon>
        <taxon>Tracheophyta</taxon>
        <taxon>Spermatophyta</taxon>
        <taxon>Magnoliopsida</taxon>
        <taxon>eudicotyledons</taxon>
        <taxon>Gunneridae</taxon>
        <taxon>Pentapetalae</taxon>
        <taxon>rosids</taxon>
        <taxon>malvids</taxon>
        <taxon>Sapindales</taxon>
        <taxon>Anacardiaceae</taxon>
        <taxon>Pistacia</taxon>
    </lineage>
</organism>
<evidence type="ECO:0000313" key="2">
    <source>
        <dbReference type="Proteomes" id="UP001163603"/>
    </source>
</evidence>
<reference evidence="2" key="1">
    <citation type="journal article" date="2023" name="G3 (Bethesda)">
        <title>Genome assembly and association tests identify interacting loci associated with vigor, precocity, and sex in interspecific pistachio rootstocks.</title>
        <authorList>
            <person name="Palmer W."/>
            <person name="Jacygrad E."/>
            <person name="Sagayaradj S."/>
            <person name="Cavanaugh K."/>
            <person name="Han R."/>
            <person name="Bertier L."/>
            <person name="Beede B."/>
            <person name="Kafkas S."/>
            <person name="Golino D."/>
            <person name="Preece J."/>
            <person name="Michelmore R."/>
        </authorList>
    </citation>
    <scope>NUCLEOTIDE SEQUENCE [LARGE SCALE GENOMIC DNA]</scope>
</reference>
<gene>
    <name evidence="1" type="ORF">Pint_16886</name>
</gene>
<name>A0ACC0ZB58_9ROSI</name>
<accession>A0ACC0ZB58</accession>